<sequence>MKLKVEILVFVMLLASSCLSSTYDKCAEIKGEKLLFQDSISSGLEGDRGIYKVSIHLRGMVESDVQFNGLNLPAGKIDTVMDHVDQYAPYFYYDLENGSGKEVDLEVCVIFYYSH</sequence>
<accession>A0ABS3BVC7</accession>
<gene>
    <name evidence="2" type="ORF">J0A67_20400</name>
</gene>
<feature type="chain" id="PRO_5045522968" evidence="1">
    <location>
        <begin position="21"/>
        <end position="115"/>
    </location>
</feature>
<protein>
    <submittedName>
        <fullName evidence="2">Uncharacterized protein</fullName>
    </submittedName>
</protein>
<dbReference type="EMBL" id="JAFKCW010000005">
    <property type="protein sequence ID" value="MBN7803248.1"/>
    <property type="molecule type" value="Genomic_DNA"/>
</dbReference>
<dbReference type="Proteomes" id="UP000664698">
    <property type="component" value="Unassembled WGS sequence"/>
</dbReference>
<evidence type="ECO:0000313" key="2">
    <source>
        <dbReference type="EMBL" id="MBN7803248.1"/>
    </source>
</evidence>
<evidence type="ECO:0000256" key="1">
    <source>
        <dbReference type="SAM" id="SignalP"/>
    </source>
</evidence>
<evidence type="ECO:0000313" key="3">
    <source>
        <dbReference type="Proteomes" id="UP000664698"/>
    </source>
</evidence>
<feature type="signal peptide" evidence="1">
    <location>
        <begin position="1"/>
        <end position="20"/>
    </location>
</feature>
<proteinExistence type="predicted"/>
<keyword evidence="1" id="KW-0732">Signal</keyword>
<comment type="caution">
    <text evidence="2">The sequence shown here is derived from an EMBL/GenBank/DDBJ whole genome shotgun (WGS) entry which is preliminary data.</text>
</comment>
<keyword evidence="3" id="KW-1185">Reference proteome</keyword>
<name>A0ABS3BVC7_9BACT</name>
<reference evidence="2 3" key="1">
    <citation type="submission" date="2021-03" db="EMBL/GenBank/DDBJ databases">
        <title>novel species isolated from a fishpond in China.</title>
        <authorList>
            <person name="Lu H."/>
            <person name="Cai Z."/>
        </authorList>
    </citation>
    <scope>NUCLEOTIDE SEQUENCE [LARGE SCALE GENOMIC DNA]</scope>
    <source>
        <strain evidence="2 3">JCM 31546</strain>
    </source>
</reference>
<organism evidence="2 3">
    <name type="scientific">Algoriphagus aestuariicola</name>
    <dbReference type="NCBI Taxonomy" id="1852016"/>
    <lineage>
        <taxon>Bacteria</taxon>
        <taxon>Pseudomonadati</taxon>
        <taxon>Bacteroidota</taxon>
        <taxon>Cytophagia</taxon>
        <taxon>Cytophagales</taxon>
        <taxon>Cyclobacteriaceae</taxon>
        <taxon>Algoriphagus</taxon>
    </lineage>
</organism>
<dbReference type="PROSITE" id="PS51257">
    <property type="entry name" value="PROKAR_LIPOPROTEIN"/>
    <property type="match status" value="1"/>
</dbReference>
<dbReference type="RefSeq" id="WP_206571240.1">
    <property type="nucleotide sequence ID" value="NZ_JAFKCW010000005.1"/>
</dbReference>